<comment type="caution">
    <text evidence="1">The sequence shown here is derived from an EMBL/GenBank/DDBJ whole genome shotgun (WGS) entry which is preliminary data.</text>
</comment>
<keyword evidence="2" id="KW-1185">Reference proteome</keyword>
<protein>
    <submittedName>
        <fullName evidence="1">Uncharacterized protein</fullName>
    </submittedName>
</protein>
<proteinExistence type="predicted"/>
<sequence>MQGGHGGVAVQGAGERMLAATRSKDEYSHATRAYWAFDPHQSTEATITSRDVNLTVRDGVLNVGW</sequence>
<evidence type="ECO:0000313" key="2">
    <source>
        <dbReference type="Proteomes" id="UP001501710"/>
    </source>
</evidence>
<name>A0ABP8CFW4_9ACTN</name>
<organism evidence="1 2">
    <name type="scientific">Actinomadura meridiana</name>
    <dbReference type="NCBI Taxonomy" id="559626"/>
    <lineage>
        <taxon>Bacteria</taxon>
        <taxon>Bacillati</taxon>
        <taxon>Actinomycetota</taxon>
        <taxon>Actinomycetes</taxon>
        <taxon>Streptosporangiales</taxon>
        <taxon>Thermomonosporaceae</taxon>
        <taxon>Actinomadura</taxon>
    </lineage>
</organism>
<evidence type="ECO:0000313" key="1">
    <source>
        <dbReference type="EMBL" id="GAA4238797.1"/>
    </source>
</evidence>
<accession>A0ABP8CFW4</accession>
<gene>
    <name evidence="1" type="ORF">GCM10022254_56230</name>
</gene>
<dbReference type="Proteomes" id="UP001501710">
    <property type="component" value="Unassembled WGS sequence"/>
</dbReference>
<reference evidence="2" key="1">
    <citation type="journal article" date="2019" name="Int. J. Syst. Evol. Microbiol.">
        <title>The Global Catalogue of Microorganisms (GCM) 10K type strain sequencing project: providing services to taxonomists for standard genome sequencing and annotation.</title>
        <authorList>
            <consortium name="The Broad Institute Genomics Platform"/>
            <consortium name="The Broad Institute Genome Sequencing Center for Infectious Disease"/>
            <person name="Wu L."/>
            <person name="Ma J."/>
        </authorList>
    </citation>
    <scope>NUCLEOTIDE SEQUENCE [LARGE SCALE GENOMIC DNA]</scope>
    <source>
        <strain evidence="2">JCM 17440</strain>
    </source>
</reference>
<dbReference type="EMBL" id="BAABAS010000020">
    <property type="protein sequence ID" value="GAA4238797.1"/>
    <property type="molecule type" value="Genomic_DNA"/>
</dbReference>